<reference evidence="2" key="2">
    <citation type="submission" date="2022-03" db="EMBL/GenBank/DDBJ databases">
        <title>Draft title - Genomic analysis of global carrot germplasm unveils the trajectory of domestication and the origin of high carotenoid orange carrot.</title>
        <authorList>
            <person name="Iorizzo M."/>
            <person name="Ellison S."/>
            <person name="Senalik D."/>
            <person name="Macko-Podgorni A."/>
            <person name="Grzebelus D."/>
            <person name="Bostan H."/>
            <person name="Rolling W."/>
            <person name="Curaba J."/>
            <person name="Simon P."/>
        </authorList>
    </citation>
    <scope>NUCLEOTIDE SEQUENCE</scope>
    <source>
        <tissue evidence="2">Leaf</tissue>
    </source>
</reference>
<dbReference type="SUPFAM" id="SSF53098">
    <property type="entry name" value="Ribonuclease H-like"/>
    <property type="match status" value="1"/>
</dbReference>
<dbReference type="GO" id="GO:0003676">
    <property type="term" value="F:nucleic acid binding"/>
    <property type="evidence" value="ECO:0007669"/>
    <property type="project" value="InterPro"/>
</dbReference>
<gene>
    <name evidence="2" type="ORF">DCAR_0521366</name>
</gene>
<evidence type="ECO:0000313" key="2">
    <source>
        <dbReference type="EMBL" id="WOH01979.1"/>
    </source>
</evidence>
<evidence type="ECO:0000313" key="3">
    <source>
        <dbReference type="Proteomes" id="UP000077755"/>
    </source>
</evidence>
<dbReference type="EMBL" id="CP093347">
    <property type="protein sequence ID" value="WOH01979.1"/>
    <property type="molecule type" value="Genomic_DNA"/>
</dbReference>
<proteinExistence type="predicted"/>
<dbReference type="InterPro" id="IPR039537">
    <property type="entry name" value="Retrotran_Ty1/copia-like"/>
</dbReference>
<evidence type="ECO:0000259" key="1">
    <source>
        <dbReference type="PROSITE" id="PS50994"/>
    </source>
</evidence>
<dbReference type="PANTHER" id="PTHR42648">
    <property type="entry name" value="TRANSPOSASE, PUTATIVE-RELATED"/>
    <property type="match status" value="1"/>
</dbReference>
<dbReference type="AlphaFoldDB" id="A0AAF0X7P3"/>
<name>A0AAF0X7P3_DAUCS</name>
<dbReference type="Gene3D" id="3.30.420.10">
    <property type="entry name" value="Ribonuclease H-like superfamily/Ribonuclease H"/>
    <property type="match status" value="1"/>
</dbReference>
<protein>
    <recommendedName>
        <fullName evidence="1">Integrase catalytic domain-containing protein</fullName>
    </recommendedName>
</protein>
<feature type="domain" description="Integrase catalytic" evidence="1">
    <location>
        <begin position="44"/>
        <end position="211"/>
    </location>
</feature>
<dbReference type="InterPro" id="IPR057670">
    <property type="entry name" value="SH3_retrovirus"/>
</dbReference>
<organism evidence="2 3">
    <name type="scientific">Daucus carota subsp. sativus</name>
    <name type="common">Carrot</name>
    <dbReference type="NCBI Taxonomy" id="79200"/>
    <lineage>
        <taxon>Eukaryota</taxon>
        <taxon>Viridiplantae</taxon>
        <taxon>Streptophyta</taxon>
        <taxon>Embryophyta</taxon>
        <taxon>Tracheophyta</taxon>
        <taxon>Spermatophyta</taxon>
        <taxon>Magnoliopsida</taxon>
        <taxon>eudicotyledons</taxon>
        <taxon>Gunneridae</taxon>
        <taxon>Pentapetalae</taxon>
        <taxon>asterids</taxon>
        <taxon>campanulids</taxon>
        <taxon>Apiales</taxon>
        <taxon>Apiaceae</taxon>
        <taxon>Apioideae</taxon>
        <taxon>Scandiceae</taxon>
        <taxon>Daucinae</taxon>
        <taxon>Daucus</taxon>
        <taxon>Daucus sect. Daucus</taxon>
    </lineage>
</organism>
<reference evidence="2" key="1">
    <citation type="journal article" date="2016" name="Nat. Genet.">
        <title>A high-quality carrot genome assembly provides new insights into carotenoid accumulation and asterid genome evolution.</title>
        <authorList>
            <person name="Iorizzo M."/>
            <person name="Ellison S."/>
            <person name="Senalik D."/>
            <person name="Zeng P."/>
            <person name="Satapoomin P."/>
            <person name="Huang J."/>
            <person name="Bowman M."/>
            <person name="Iovene M."/>
            <person name="Sanseverino W."/>
            <person name="Cavagnaro P."/>
            <person name="Yildiz M."/>
            <person name="Macko-Podgorni A."/>
            <person name="Moranska E."/>
            <person name="Grzebelus E."/>
            <person name="Grzebelus D."/>
            <person name="Ashrafi H."/>
            <person name="Zheng Z."/>
            <person name="Cheng S."/>
            <person name="Spooner D."/>
            <person name="Van Deynze A."/>
            <person name="Simon P."/>
        </authorList>
    </citation>
    <scope>NUCLEOTIDE SEQUENCE</scope>
    <source>
        <tissue evidence="2">Leaf</tissue>
    </source>
</reference>
<dbReference type="Pfam" id="PF25597">
    <property type="entry name" value="SH3_retrovirus"/>
    <property type="match status" value="1"/>
</dbReference>
<sequence>MRRIIENSIGHPLKNQTVIPRDELPCSACSLGKLIVRPSPVKLQTESPKFLERIQGDICGPIHPSSGPFRYFMVLIDASTRWSHVCLLATRNTAFAKLLSQIIKLRAQFPDHPIKSIRLDNAAEFTSATFNDYCMSVGISVEHPVAHVHTQNGLAESLIKRLQLIARPLLLRARLPISVWGHAILHAASIIRIRPSVYHKQSPQELVHGQVPNISHLKVFGCAVYVPISPPQRTKMGPQRRIGIYVGFDSPSIIRYLEPLTGDVFTARYADCHFDESMFPTLGGDCKA</sequence>
<keyword evidence="3" id="KW-1185">Reference proteome</keyword>
<dbReference type="GO" id="GO:0015074">
    <property type="term" value="P:DNA integration"/>
    <property type="evidence" value="ECO:0007669"/>
    <property type="project" value="InterPro"/>
</dbReference>
<dbReference type="Pfam" id="PF00665">
    <property type="entry name" value="rve"/>
    <property type="match status" value="1"/>
</dbReference>
<dbReference type="InterPro" id="IPR036397">
    <property type="entry name" value="RNaseH_sf"/>
</dbReference>
<dbReference type="PROSITE" id="PS50994">
    <property type="entry name" value="INTEGRASE"/>
    <property type="match status" value="1"/>
</dbReference>
<accession>A0AAF0X7P3</accession>
<dbReference type="Proteomes" id="UP000077755">
    <property type="component" value="Chromosome 5"/>
</dbReference>
<dbReference type="InterPro" id="IPR001584">
    <property type="entry name" value="Integrase_cat-core"/>
</dbReference>
<dbReference type="PANTHER" id="PTHR42648:SF25">
    <property type="entry name" value="RNA-DIRECTED DNA POLYMERASE"/>
    <property type="match status" value="1"/>
</dbReference>
<dbReference type="InterPro" id="IPR012337">
    <property type="entry name" value="RNaseH-like_sf"/>
</dbReference>